<dbReference type="PANTHER" id="PTHR33908:SF11">
    <property type="entry name" value="MEMBRANE PROTEIN"/>
    <property type="match status" value="1"/>
</dbReference>
<dbReference type="InterPro" id="IPR050297">
    <property type="entry name" value="LipidA_mod_glycosyltrf_83"/>
</dbReference>
<dbReference type="PANTHER" id="PTHR33908">
    <property type="entry name" value="MANNOSYLTRANSFERASE YKCB-RELATED"/>
    <property type="match status" value="1"/>
</dbReference>
<dbReference type="InterPro" id="IPR038731">
    <property type="entry name" value="RgtA/B/C-like"/>
</dbReference>
<feature type="transmembrane region" description="Helical" evidence="9">
    <location>
        <begin position="42"/>
        <end position="61"/>
    </location>
</feature>
<keyword evidence="7 9" id="KW-0472">Membrane</keyword>
<evidence type="ECO:0000259" key="10">
    <source>
        <dbReference type="Pfam" id="PF13231"/>
    </source>
</evidence>
<feature type="transmembrane region" description="Helical" evidence="9">
    <location>
        <begin position="311"/>
        <end position="335"/>
    </location>
</feature>
<feature type="transmembrane region" description="Helical" evidence="9">
    <location>
        <begin position="252"/>
        <end position="275"/>
    </location>
</feature>
<feature type="domain" description="Glycosyltransferase RgtA/B/C/D-like" evidence="10">
    <location>
        <begin position="134"/>
        <end position="269"/>
    </location>
</feature>
<feature type="transmembrane region" description="Helical" evidence="9">
    <location>
        <begin position="342"/>
        <end position="359"/>
    </location>
</feature>
<evidence type="ECO:0000256" key="7">
    <source>
        <dbReference type="ARBA" id="ARBA00023136"/>
    </source>
</evidence>
<keyword evidence="4 11" id="KW-0808">Transferase</keyword>
<evidence type="ECO:0000256" key="2">
    <source>
        <dbReference type="ARBA" id="ARBA00022475"/>
    </source>
</evidence>
<evidence type="ECO:0000256" key="4">
    <source>
        <dbReference type="ARBA" id="ARBA00022679"/>
    </source>
</evidence>
<evidence type="ECO:0000256" key="6">
    <source>
        <dbReference type="ARBA" id="ARBA00022989"/>
    </source>
</evidence>
<reference evidence="11" key="1">
    <citation type="submission" date="2020-02" db="EMBL/GenBank/DDBJ databases">
        <authorList>
            <person name="Meier V. D."/>
        </authorList>
    </citation>
    <scope>NUCLEOTIDE SEQUENCE</scope>
    <source>
        <strain evidence="11">AVDCRST_MAG40</strain>
    </source>
</reference>
<dbReference type="GO" id="GO:0016763">
    <property type="term" value="F:pentosyltransferase activity"/>
    <property type="evidence" value="ECO:0007669"/>
    <property type="project" value="TreeGrafter"/>
</dbReference>
<name>A0A6J4K5I0_9BACT</name>
<evidence type="ECO:0000256" key="9">
    <source>
        <dbReference type="SAM" id="Phobius"/>
    </source>
</evidence>
<evidence type="ECO:0000313" key="11">
    <source>
        <dbReference type="EMBL" id="CAA9296241.1"/>
    </source>
</evidence>
<keyword evidence="6 9" id="KW-1133">Transmembrane helix</keyword>
<dbReference type="GO" id="GO:0009103">
    <property type="term" value="P:lipopolysaccharide biosynthetic process"/>
    <property type="evidence" value="ECO:0007669"/>
    <property type="project" value="UniProtKB-ARBA"/>
</dbReference>
<accession>A0A6J4K5I0</accession>
<evidence type="ECO:0000256" key="8">
    <source>
        <dbReference type="SAM" id="MobiDB-lite"/>
    </source>
</evidence>
<keyword evidence="5 9" id="KW-0812">Transmembrane</keyword>
<keyword evidence="3" id="KW-0328">Glycosyltransferase</keyword>
<feature type="transmembrane region" description="Helical" evidence="9">
    <location>
        <begin position="164"/>
        <end position="182"/>
    </location>
</feature>
<keyword evidence="2" id="KW-1003">Cell membrane</keyword>
<dbReference type="AlphaFoldDB" id="A0A6J4K5I0"/>
<feature type="transmembrane region" description="Helical" evidence="9">
    <location>
        <begin position="365"/>
        <end position="387"/>
    </location>
</feature>
<evidence type="ECO:0000256" key="5">
    <source>
        <dbReference type="ARBA" id="ARBA00022692"/>
    </source>
</evidence>
<sequence>MSAAPRVAEPPRVIGPADGVPPPPRPAEPGGSGDPGRASARWPWWLALGGLLFVSLLLRVWGADHGMPYAYNADENSHFVPRAIGLYGHDWNPDYFVNPPAYTYVVHVVFSIWFGGREGVSRLFATDPTEVWVVARLTVAVLGTIGVWLLYLAGARLLDRRVGLLAAALSGLAFLPVFYSHLALNDVPTVTGVCLALYGIAGVLRLGRHRDYVIAGVGLGVACATKYTGGIVLLPLIAAAAVQAAAPGGRGIALRGLAISSLAALVTFVVANPYALLDFPAFWDGITHQSSAAGGETQGKLGLTQDNGWLYYLWSFTWGLGWIPLLAAAVALPLLWRDERRLVWVLAPAPIVFVLFMGMQDRFFGRWLLPVFPMMCLLAAFAAIDLADRAARWKPALRPTFLAIAAVALCAQGVVYSLHIGQVLSREDTRNLTRAWMVEHLPPRTKIVIEPIAPDAFAQDIGNPSRLTSNGNRWVKFPTSRSRIDVENPTGPLLDPPGAIVGIEDYERTLVPGLIDEYKEQNFCWVIVGSTQRGRAEADAEEVPGALAYYRKLERESRLAYEASPYAAGEGPVEFNFDWSFDYYPRDYHRPGPVMTVYRLKTGRCAG</sequence>
<feature type="transmembrane region" description="Helical" evidence="9">
    <location>
        <begin position="131"/>
        <end position="152"/>
    </location>
</feature>
<evidence type="ECO:0000256" key="1">
    <source>
        <dbReference type="ARBA" id="ARBA00004651"/>
    </source>
</evidence>
<gene>
    <name evidence="11" type="ORF">AVDCRST_MAG40-58</name>
</gene>
<feature type="transmembrane region" description="Helical" evidence="9">
    <location>
        <begin position="399"/>
        <end position="418"/>
    </location>
</feature>
<dbReference type="EMBL" id="CADCTX010000016">
    <property type="protein sequence ID" value="CAA9296241.1"/>
    <property type="molecule type" value="Genomic_DNA"/>
</dbReference>
<feature type="region of interest" description="Disordered" evidence="8">
    <location>
        <begin position="1"/>
        <end position="35"/>
    </location>
</feature>
<dbReference type="Pfam" id="PF13231">
    <property type="entry name" value="PMT_2"/>
    <property type="match status" value="1"/>
</dbReference>
<organism evidence="11">
    <name type="scientific">uncultured Gemmatimonadaceae bacterium</name>
    <dbReference type="NCBI Taxonomy" id="246130"/>
    <lineage>
        <taxon>Bacteria</taxon>
        <taxon>Pseudomonadati</taxon>
        <taxon>Gemmatimonadota</taxon>
        <taxon>Gemmatimonadia</taxon>
        <taxon>Gemmatimonadales</taxon>
        <taxon>Gemmatimonadaceae</taxon>
        <taxon>environmental samples</taxon>
    </lineage>
</organism>
<comment type="subcellular location">
    <subcellularLocation>
        <location evidence="1">Cell membrane</location>
        <topology evidence="1">Multi-pass membrane protein</topology>
    </subcellularLocation>
</comment>
<dbReference type="GO" id="GO:0005886">
    <property type="term" value="C:plasma membrane"/>
    <property type="evidence" value="ECO:0007669"/>
    <property type="project" value="UniProtKB-SubCell"/>
</dbReference>
<feature type="transmembrane region" description="Helical" evidence="9">
    <location>
        <begin position="212"/>
        <end position="240"/>
    </location>
</feature>
<protein>
    <submittedName>
        <fullName evidence="11">4-amino-4-deoxy-L-arabinose transferase and related glycosyltransferases of PMT family</fullName>
    </submittedName>
</protein>
<evidence type="ECO:0000256" key="3">
    <source>
        <dbReference type="ARBA" id="ARBA00022676"/>
    </source>
</evidence>
<proteinExistence type="predicted"/>